<organism evidence="11">
    <name type="scientific">Tetraselmis sp. GSL018</name>
    <dbReference type="NCBI Taxonomy" id="582737"/>
    <lineage>
        <taxon>Eukaryota</taxon>
        <taxon>Viridiplantae</taxon>
        <taxon>Chlorophyta</taxon>
        <taxon>core chlorophytes</taxon>
        <taxon>Chlorodendrophyceae</taxon>
        <taxon>Chlorodendrales</taxon>
        <taxon>Chlorodendraceae</taxon>
        <taxon>Tetraselmis</taxon>
    </lineage>
</organism>
<evidence type="ECO:0000256" key="7">
    <source>
        <dbReference type="ARBA" id="ARBA00023136"/>
    </source>
</evidence>
<dbReference type="PANTHER" id="PTHR33281:SF19">
    <property type="entry name" value="VOLTAGE-DEPENDENT ANION CHANNEL-FORMING PROTEIN YNEE"/>
    <property type="match status" value="1"/>
</dbReference>
<evidence type="ECO:0000313" key="10">
    <source>
        <dbReference type="EMBL" id="JAC67064.1"/>
    </source>
</evidence>
<keyword evidence="4 9" id="KW-0812">Transmembrane</keyword>
<keyword evidence="6" id="KW-0406">Ion transport</keyword>
<feature type="transmembrane region" description="Helical" evidence="9">
    <location>
        <begin position="311"/>
        <end position="328"/>
    </location>
</feature>
<dbReference type="AlphaFoldDB" id="A0A061RKJ5"/>
<gene>
    <name evidence="11" type="primary">YNEE</name>
    <name evidence="10" type="ORF">TSPGSL018_12108</name>
    <name evidence="11" type="ORF">TSPGSL018_2832</name>
</gene>
<keyword evidence="2" id="KW-0813">Transport</keyword>
<feature type="region of interest" description="Disordered" evidence="8">
    <location>
        <begin position="44"/>
        <end position="63"/>
    </location>
</feature>
<evidence type="ECO:0000256" key="9">
    <source>
        <dbReference type="SAM" id="Phobius"/>
    </source>
</evidence>
<evidence type="ECO:0000256" key="6">
    <source>
        <dbReference type="ARBA" id="ARBA00023065"/>
    </source>
</evidence>
<keyword evidence="3" id="KW-1003">Cell membrane</keyword>
<dbReference type="EMBL" id="GBEZ01015098">
    <property type="protein sequence ID" value="JAC71036.1"/>
    <property type="molecule type" value="Transcribed_RNA"/>
</dbReference>
<dbReference type="GO" id="GO:0005254">
    <property type="term" value="F:chloride channel activity"/>
    <property type="evidence" value="ECO:0007669"/>
    <property type="project" value="InterPro"/>
</dbReference>
<name>A0A061RKJ5_9CHLO</name>
<reference evidence="11" key="1">
    <citation type="submission" date="2014-05" db="EMBL/GenBank/DDBJ databases">
        <title>The transcriptome of the halophilic microalga Tetraselmis sp. GSL018 isolated from the Great Salt Lake, Utah.</title>
        <authorList>
            <person name="Jinkerson R.E."/>
            <person name="D'Adamo S."/>
            <person name="Posewitz M.C."/>
        </authorList>
    </citation>
    <scope>NUCLEOTIDE SEQUENCE</scope>
    <source>
        <strain evidence="11">GSL018</strain>
    </source>
</reference>
<sequence length="406" mass="45127">MSAAAVSLRAVRSTLQNKPSLSQNKRFCTCQKCATLRAPSKRSLAVRPMASKSNGSGDSKTTEQEWEAGAWWDRQIAKGADIVQNYGQARWREHERPWRYWRHTVTLPESRVLTQLTGPLLFIGAVATAVCSVYSYAAANAMVLPQLSMVPLTLTSSVIGLLLVFRTNTSFARFWEARSLWGLIVNRTRDMNRQSATWFSKDDPAEHAYLRAIYQRWTAAFVYSLKCHLRERGNLASDLKNILPPEELSALLASKHRPLYCLQVLSETIASSKATDYMKAVMDKNLTALEDAAGACEKILRTAIPLSYTRHTSRFLVIWLTALPLALWSSCGWATIPVSMLIGFCMLGIEFIGVIVEEPFKKLALDAICATIHQNTLELLDTHGPSRKNADGTCAYELVAPVVAAA</sequence>
<dbReference type="EMBL" id="GBEZ01019503">
    <property type="protein sequence ID" value="JAC67064.1"/>
    <property type="molecule type" value="Transcribed_RNA"/>
</dbReference>
<evidence type="ECO:0000256" key="5">
    <source>
        <dbReference type="ARBA" id="ARBA00022989"/>
    </source>
</evidence>
<proteinExistence type="predicted"/>
<evidence type="ECO:0000256" key="3">
    <source>
        <dbReference type="ARBA" id="ARBA00022475"/>
    </source>
</evidence>
<evidence type="ECO:0000313" key="11">
    <source>
        <dbReference type="EMBL" id="JAC71036.1"/>
    </source>
</evidence>
<evidence type="ECO:0000256" key="8">
    <source>
        <dbReference type="SAM" id="MobiDB-lite"/>
    </source>
</evidence>
<feature type="transmembrane region" description="Helical" evidence="9">
    <location>
        <begin position="120"/>
        <end position="137"/>
    </location>
</feature>
<dbReference type="Pfam" id="PF25539">
    <property type="entry name" value="Bestrophin_2"/>
    <property type="match status" value="1"/>
</dbReference>
<feature type="transmembrane region" description="Helical" evidence="9">
    <location>
        <begin position="143"/>
        <end position="165"/>
    </location>
</feature>
<keyword evidence="7 9" id="KW-0472">Membrane</keyword>
<keyword evidence="5 9" id="KW-1133">Transmembrane helix</keyword>
<protein>
    <submittedName>
        <fullName evidence="11">Putative membrane protein</fullName>
    </submittedName>
</protein>
<evidence type="ECO:0000256" key="1">
    <source>
        <dbReference type="ARBA" id="ARBA00004651"/>
    </source>
</evidence>
<evidence type="ECO:0000256" key="4">
    <source>
        <dbReference type="ARBA" id="ARBA00022692"/>
    </source>
</evidence>
<dbReference type="PANTHER" id="PTHR33281">
    <property type="entry name" value="UPF0187 PROTEIN YNEE"/>
    <property type="match status" value="1"/>
</dbReference>
<evidence type="ECO:0000256" key="2">
    <source>
        <dbReference type="ARBA" id="ARBA00022448"/>
    </source>
</evidence>
<dbReference type="GO" id="GO:0005886">
    <property type="term" value="C:plasma membrane"/>
    <property type="evidence" value="ECO:0007669"/>
    <property type="project" value="UniProtKB-SubCell"/>
</dbReference>
<comment type="subcellular location">
    <subcellularLocation>
        <location evidence="1">Cell membrane</location>
        <topology evidence="1">Multi-pass membrane protein</topology>
    </subcellularLocation>
</comment>
<accession>A0A061RKJ5</accession>
<dbReference type="InterPro" id="IPR044669">
    <property type="entry name" value="YneE/VCCN1/2-like"/>
</dbReference>